<keyword evidence="6" id="KW-0067">ATP-binding</keyword>
<dbReference type="SMART" id="SM00487">
    <property type="entry name" value="DEXDc"/>
    <property type="match status" value="1"/>
</dbReference>
<dbReference type="GO" id="GO:0005524">
    <property type="term" value="F:ATP binding"/>
    <property type="evidence" value="ECO:0007669"/>
    <property type="project" value="InterPro"/>
</dbReference>
<evidence type="ECO:0000313" key="6">
    <source>
        <dbReference type="EMBL" id="MBV7273146.1"/>
    </source>
</evidence>
<dbReference type="GO" id="GO:0016787">
    <property type="term" value="F:hydrolase activity"/>
    <property type="evidence" value="ECO:0007669"/>
    <property type="project" value="UniProtKB-KW"/>
</dbReference>
<proteinExistence type="predicted"/>
<dbReference type="Pfam" id="PF00271">
    <property type="entry name" value="Helicase_C"/>
    <property type="match status" value="1"/>
</dbReference>
<dbReference type="InterPro" id="IPR007527">
    <property type="entry name" value="Znf_SWIM"/>
</dbReference>
<dbReference type="InterPro" id="IPR049730">
    <property type="entry name" value="SNF2/RAD54-like_C"/>
</dbReference>
<sequence>MFDIDEDLISSYGYGESYEKGISYYLSNKVHQIDVAIENKTNFKKITISAKVNSESNFSKEYDVKVYFTSYSTSIHGVCNCKSYPRSYTQGNMCEHIIAVLFKYCREKREILKAINTKLNNSLFNQIKDSFSTVKFKTESKLLNVDLKLESEGLNSSLLSLELKVGFGRLYVVKDVKEFIKSILNNECMEFGKNFTFNPSLHKFREEDNEILNILFDIYDIDKTSQSLAGIKENNSKFIVGKKVYLSENYIKKLFYLLENKKFELIMNGDKFTDVLVIKEDFPLEFKIETKHSEITLYQSSPLAIPITNDSNFFFYNSNIYMPSYNQLKTYKPFYDIFIKKGENKINFHEEEISNVASFIIPSLNKISKKLTIDKNIEEKLYQEPLKSIIYFDKDHELITATVLFKYGEIEFNALKYKENKPISKPLVRDISNEYEIIATLANFGFKENSYNFVIQDEEKLLDFMINGKDILEKLSDIYYSEEFKSIKIYTPKNYRSAVRLNNEDLLEFSFDIEGIDKRELKNIFDSIKQKKKYYRLKNGGFVPLTSDKLLHIADMIDYLNLCNSDLRKDKILLSKYNAIYIDTNLRENNIDFVERKKSFKDLVNNIKDITELDYALPDNLNNVMRGYQKFGLKWLKTLSRCGFGGILSDEMGLGKTLQTIAFIKSEIVENSTNIPTLVVCPTSLVYNWADEIKKFQSDLKCLVISGNRNEREAQRTAINEADIVITSYALIKRDIEEYKDIKFRYCFLDEAQNIKNPDSLNTRSVKSIKANGYFALTGTPIENSLTELWSIFDFIMPGYLLSHRKFTQKYEIPIIKKNSSKALEDLSNHIRPFILRRLKKDVIKELPPKIEHNVTIDMTDEQKKVYAAFLAKAKEELDTEIQYKGFNKSKIKILSILTRLRQICCDPSTFIEDYKGENGKLEILLNIVENNINAGHKILIFSQFTSVLKNIAKKFIEENINYMYLDGTIKSADRTILVKEFNKGDTPIFLISLKAGGTGLNLTSADIVIHYDPWWNPAVENQASDRAHRIGQKNTVEVIKLIAKGTIEEKIYSIQEKKKKMVHNVINESSNQDMLISGMSEDELLELFK</sequence>
<evidence type="ECO:0000313" key="7">
    <source>
        <dbReference type="Proteomes" id="UP000694308"/>
    </source>
</evidence>
<dbReference type="RefSeq" id="WP_218320177.1">
    <property type="nucleotide sequence ID" value="NZ_JAEEGC010000038.1"/>
</dbReference>
<dbReference type="CDD" id="cd18793">
    <property type="entry name" value="SF2_C_SNF"/>
    <property type="match status" value="1"/>
</dbReference>
<dbReference type="InterPro" id="IPR014001">
    <property type="entry name" value="Helicase_ATP-bd"/>
</dbReference>
<dbReference type="SMART" id="SM00490">
    <property type="entry name" value="HELICc"/>
    <property type="match status" value="1"/>
</dbReference>
<keyword evidence="6" id="KW-0547">Nucleotide-binding</keyword>
<dbReference type="InterPro" id="IPR013663">
    <property type="entry name" value="Helicase_SWF/SNF/SWI_bac"/>
</dbReference>
<evidence type="ECO:0000259" key="5">
    <source>
        <dbReference type="PROSITE" id="PS51194"/>
    </source>
</evidence>
<dbReference type="FunFam" id="3.40.50.10810:FF:000054">
    <property type="entry name" value="Helicase, Snf2 family"/>
    <property type="match status" value="1"/>
</dbReference>
<keyword evidence="7" id="KW-1185">Reference proteome</keyword>
<keyword evidence="1" id="KW-0378">Hydrolase</keyword>
<name>A0A949TTK7_9CLOT</name>
<dbReference type="PANTHER" id="PTHR10799">
    <property type="entry name" value="SNF2/RAD54 HELICASE FAMILY"/>
    <property type="match status" value="1"/>
</dbReference>
<dbReference type="CDD" id="cd18012">
    <property type="entry name" value="DEXQc_arch_SWI2_SNF2"/>
    <property type="match status" value="1"/>
</dbReference>
<keyword evidence="6" id="KW-0347">Helicase</keyword>
<dbReference type="InterPro" id="IPR001650">
    <property type="entry name" value="Helicase_C-like"/>
</dbReference>
<dbReference type="FunFam" id="3.40.50.300:FF:000533">
    <property type="entry name" value="Helicase, Snf2 family"/>
    <property type="match status" value="1"/>
</dbReference>
<keyword evidence="2" id="KW-0863">Zinc-finger</keyword>
<feature type="domain" description="SWIM-type" evidence="3">
    <location>
        <begin position="64"/>
        <end position="105"/>
    </location>
</feature>
<protein>
    <submittedName>
        <fullName evidence="6">DEAD/DEAH box helicase</fullName>
    </submittedName>
</protein>
<evidence type="ECO:0000256" key="1">
    <source>
        <dbReference type="ARBA" id="ARBA00022801"/>
    </source>
</evidence>
<dbReference type="Pfam" id="PF00176">
    <property type="entry name" value="SNF2-rel_dom"/>
    <property type="match status" value="1"/>
</dbReference>
<dbReference type="PROSITE" id="PS51192">
    <property type="entry name" value="HELICASE_ATP_BIND_1"/>
    <property type="match status" value="1"/>
</dbReference>
<dbReference type="Proteomes" id="UP000694308">
    <property type="component" value="Unassembled WGS sequence"/>
</dbReference>
<dbReference type="InterPro" id="IPR000330">
    <property type="entry name" value="SNF2_N"/>
</dbReference>
<dbReference type="EMBL" id="JAEEGC010000038">
    <property type="protein sequence ID" value="MBV7273146.1"/>
    <property type="molecule type" value="Genomic_DNA"/>
</dbReference>
<evidence type="ECO:0000256" key="2">
    <source>
        <dbReference type="PROSITE-ProRule" id="PRU00325"/>
    </source>
</evidence>
<keyword evidence="2" id="KW-0862">Zinc</keyword>
<evidence type="ECO:0000259" key="4">
    <source>
        <dbReference type="PROSITE" id="PS51192"/>
    </source>
</evidence>
<comment type="caution">
    <text evidence="6">The sequence shown here is derived from an EMBL/GenBank/DDBJ whole genome shotgun (WGS) entry which is preliminary data.</text>
</comment>
<reference evidence="6" key="1">
    <citation type="submission" date="2020-12" db="EMBL/GenBank/DDBJ databases">
        <title>Clostridium thailandense sp. nov., a novel acetogenic bacterium isolated from peat land soil in Thailand.</title>
        <authorList>
            <person name="Chaikitkaew S."/>
            <person name="Birkeland N.K."/>
        </authorList>
    </citation>
    <scope>NUCLEOTIDE SEQUENCE</scope>
    <source>
        <strain evidence="6">PL3</strain>
    </source>
</reference>
<feature type="domain" description="Helicase ATP-binding" evidence="4">
    <location>
        <begin position="637"/>
        <end position="799"/>
    </location>
</feature>
<dbReference type="GO" id="GO:0008270">
    <property type="term" value="F:zinc ion binding"/>
    <property type="evidence" value="ECO:0007669"/>
    <property type="project" value="UniProtKB-KW"/>
</dbReference>
<dbReference type="Pfam" id="PF08455">
    <property type="entry name" value="SNF2_assoc"/>
    <property type="match status" value="1"/>
</dbReference>
<evidence type="ECO:0000259" key="3">
    <source>
        <dbReference type="PROSITE" id="PS50966"/>
    </source>
</evidence>
<dbReference type="GO" id="GO:0004386">
    <property type="term" value="F:helicase activity"/>
    <property type="evidence" value="ECO:0007669"/>
    <property type="project" value="UniProtKB-KW"/>
</dbReference>
<dbReference type="AlphaFoldDB" id="A0A949TTK7"/>
<feature type="domain" description="Helicase C-terminal" evidence="5">
    <location>
        <begin position="921"/>
        <end position="1086"/>
    </location>
</feature>
<dbReference type="PROSITE" id="PS50966">
    <property type="entry name" value="ZF_SWIM"/>
    <property type="match status" value="1"/>
</dbReference>
<accession>A0A949TTK7</accession>
<dbReference type="PROSITE" id="PS51194">
    <property type="entry name" value="HELICASE_CTER"/>
    <property type="match status" value="1"/>
</dbReference>
<keyword evidence="2" id="KW-0479">Metal-binding</keyword>
<organism evidence="6 7">
    <name type="scientific">Clostridium thailandense</name>
    <dbReference type="NCBI Taxonomy" id="2794346"/>
    <lineage>
        <taxon>Bacteria</taxon>
        <taxon>Bacillati</taxon>
        <taxon>Bacillota</taxon>
        <taxon>Clostridia</taxon>
        <taxon>Eubacteriales</taxon>
        <taxon>Clostridiaceae</taxon>
        <taxon>Clostridium</taxon>
    </lineage>
</organism>
<gene>
    <name evidence="6" type="ORF">I6U48_09515</name>
</gene>